<dbReference type="EMBL" id="CP018076">
    <property type="protein sequence ID" value="APE43616.1"/>
    <property type="molecule type" value="Genomic_DNA"/>
</dbReference>
<accession>A0A1J0WHG4</accession>
<evidence type="ECO:0000313" key="2">
    <source>
        <dbReference type="EMBL" id="APE43616.1"/>
    </source>
</evidence>
<dbReference type="PROSITE" id="PS51257">
    <property type="entry name" value="PROKAR_LIPOPROTEIN"/>
    <property type="match status" value="1"/>
</dbReference>
<keyword evidence="1" id="KW-0732">Signal</keyword>
<dbReference type="OrthoDB" id="7836640at2"/>
<dbReference type="AlphaFoldDB" id="A0A1J0WHG4"/>
<gene>
    <name evidence="2" type="ORF">BOO69_09470</name>
</gene>
<keyword evidence="3" id="KW-1185">Reference proteome</keyword>
<dbReference type="KEGG" id="suam:BOO69_09470"/>
<protein>
    <recommendedName>
        <fullName evidence="4">Lipoprotein</fullName>
    </recommendedName>
</protein>
<dbReference type="Proteomes" id="UP000181897">
    <property type="component" value="Chromosome"/>
</dbReference>
<evidence type="ECO:0000313" key="3">
    <source>
        <dbReference type="Proteomes" id="UP000181897"/>
    </source>
</evidence>
<feature type="chain" id="PRO_5012746314" description="Lipoprotein" evidence="1">
    <location>
        <begin position="27"/>
        <end position="221"/>
    </location>
</feature>
<dbReference type="RefSeq" id="WP_071971948.1">
    <property type="nucleotide sequence ID" value="NZ_CP018076.1"/>
</dbReference>
<sequence length="221" mass="23664">MKSLKLSAAIGIAALLSACGSMPDIASRNAPFEATAPSVTQPAGPVAQTAPLPQSFHVSRINVRVPENLSVSEANLYYPQADIVWRGDPLGDRRAQVREIFETALSLGTADLGGATDVVLDVEVTRFHSVTEKTRYSVGGVHNMEFNLTLLSAETGQPLGPTRAVETNLKAFGGQKAIDADRQGQTQKVRVTGHLAQVIRQELARPADAPAPKRRLSLFRS</sequence>
<dbReference type="STRING" id="1917485.BOO69_09470"/>
<evidence type="ECO:0000256" key="1">
    <source>
        <dbReference type="SAM" id="SignalP"/>
    </source>
</evidence>
<dbReference type="InterPro" id="IPR046705">
    <property type="entry name" value="DUF6778"/>
</dbReference>
<organism evidence="2 3">
    <name type="scientific">Sulfitobacter alexandrii</name>
    <dbReference type="NCBI Taxonomy" id="1917485"/>
    <lineage>
        <taxon>Bacteria</taxon>
        <taxon>Pseudomonadati</taxon>
        <taxon>Pseudomonadota</taxon>
        <taxon>Alphaproteobacteria</taxon>
        <taxon>Rhodobacterales</taxon>
        <taxon>Roseobacteraceae</taxon>
        <taxon>Sulfitobacter</taxon>
    </lineage>
</organism>
<reference evidence="2 3" key="1">
    <citation type="submission" date="2016-11" db="EMBL/GenBank/DDBJ databases">
        <title>Complete genome sequence of Sulfitobacter sp. AM1-D1, a toxic bacteria associated with marine dinoflagellate Alexandrium minutum in East China Sea.</title>
        <authorList>
            <person name="Yang Q."/>
            <person name="Zhang X."/>
            <person name="Tian X."/>
        </authorList>
    </citation>
    <scope>NUCLEOTIDE SEQUENCE [LARGE SCALE GENOMIC DNA]</scope>
    <source>
        <strain evidence="2 3">AM1-D1</strain>
    </source>
</reference>
<proteinExistence type="predicted"/>
<feature type="signal peptide" evidence="1">
    <location>
        <begin position="1"/>
        <end position="26"/>
    </location>
</feature>
<name>A0A1J0WHG4_9RHOB</name>
<dbReference type="Pfam" id="PF20569">
    <property type="entry name" value="DUF6778"/>
    <property type="match status" value="1"/>
</dbReference>
<evidence type="ECO:0008006" key="4">
    <source>
        <dbReference type="Google" id="ProtNLM"/>
    </source>
</evidence>